<evidence type="ECO:0000256" key="6">
    <source>
        <dbReference type="ARBA" id="ARBA00022617"/>
    </source>
</evidence>
<dbReference type="Gene3D" id="1.10.630.10">
    <property type="entry name" value="Cytochrome P450"/>
    <property type="match status" value="1"/>
</dbReference>
<dbReference type="RefSeq" id="XP_017780606.1">
    <property type="nucleotide sequence ID" value="XM_017925117.1"/>
</dbReference>
<accession>A0ABM1N1A6</accession>
<reference evidence="15" key="1">
    <citation type="submission" date="2025-08" db="UniProtKB">
        <authorList>
            <consortium name="RefSeq"/>
        </authorList>
    </citation>
    <scope>IDENTIFICATION</scope>
    <source>
        <tissue evidence="15">Whole Larva</tissue>
    </source>
</reference>
<proteinExistence type="inferred from homology"/>
<keyword evidence="13" id="KW-0472">Membrane</keyword>
<keyword evidence="12" id="KW-0503">Monooxygenase</keyword>
<evidence type="ECO:0000256" key="8">
    <source>
        <dbReference type="ARBA" id="ARBA00022824"/>
    </source>
</evidence>
<evidence type="ECO:0000313" key="14">
    <source>
        <dbReference type="Proteomes" id="UP000695000"/>
    </source>
</evidence>
<evidence type="ECO:0000256" key="9">
    <source>
        <dbReference type="ARBA" id="ARBA00022848"/>
    </source>
</evidence>
<comment type="similarity">
    <text evidence="5">Belongs to the cytochrome P450 family.</text>
</comment>
<gene>
    <name evidence="15" type="primary">LOC108565579</name>
</gene>
<keyword evidence="7" id="KW-0479">Metal-binding</keyword>
<evidence type="ECO:0000256" key="7">
    <source>
        <dbReference type="ARBA" id="ARBA00022723"/>
    </source>
</evidence>
<comment type="function">
    <text evidence="2">May be involved in the metabolism of insect hormones and in the breakdown of synthetic insecticides.</text>
</comment>
<evidence type="ECO:0000256" key="5">
    <source>
        <dbReference type="ARBA" id="ARBA00010617"/>
    </source>
</evidence>
<evidence type="ECO:0000256" key="11">
    <source>
        <dbReference type="ARBA" id="ARBA00023004"/>
    </source>
</evidence>
<keyword evidence="6" id="KW-0349">Heme</keyword>
<dbReference type="PANTHER" id="PTHR24291">
    <property type="entry name" value="CYTOCHROME P450 FAMILY 4"/>
    <property type="match status" value="1"/>
</dbReference>
<evidence type="ECO:0000256" key="12">
    <source>
        <dbReference type="ARBA" id="ARBA00023033"/>
    </source>
</evidence>
<sequence>PIWRKNRKALQSAFQYKMLEEFNRVFNEVGNKLVQRFEEILGRQVDVCPYVNHTTMDIIYESILGLDFDENPEENLKFSNNIYKYMDISTERMFSIIKRSDSLFQLLPDHKRQQVCLQEIRSFTTCVVNKRMEEMKYRRDDENSDDADLGIKKKSTFLDILLERFKNEKELPYDYINEELSTILTAVNIN</sequence>
<dbReference type="InterPro" id="IPR001128">
    <property type="entry name" value="Cyt_P450"/>
</dbReference>
<keyword evidence="11" id="KW-0408">Iron</keyword>
<keyword evidence="9" id="KW-0492">Microsome</keyword>
<name>A0ABM1N1A6_NICVS</name>
<evidence type="ECO:0000256" key="3">
    <source>
        <dbReference type="ARBA" id="ARBA00004174"/>
    </source>
</evidence>
<comment type="cofactor">
    <cofactor evidence="1">
        <name>heme</name>
        <dbReference type="ChEBI" id="CHEBI:30413"/>
    </cofactor>
</comment>
<dbReference type="Proteomes" id="UP000695000">
    <property type="component" value="Unplaced"/>
</dbReference>
<organism evidence="14 15">
    <name type="scientific">Nicrophorus vespilloides</name>
    <name type="common">Boreal carrion beetle</name>
    <dbReference type="NCBI Taxonomy" id="110193"/>
    <lineage>
        <taxon>Eukaryota</taxon>
        <taxon>Metazoa</taxon>
        <taxon>Ecdysozoa</taxon>
        <taxon>Arthropoda</taxon>
        <taxon>Hexapoda</taxon>
        <taxon>Insecta</taxon>
        <taxon>Pterygota</taxon>
        <taxon>Neoptera</taxon>
        <taxon>Endopterygota</taxon>
        <taxon>Coleoptera</taxon>
        <taxon>Polyphaga</taxon>
        <taxon>Staphyliniformia</taxon>
        <taxon>Silphidae</taxon>
        <taxon>Nicrophorinae</taxon>
        <taxon>Nicrophorus</taxon>
    </lineage>
</organism>
<keyword evidence="10" id="KW-0560">Oxidoreductase</keyword>
<evidence type="ECO:0000256" key="2">
    <source>
        <dbReference type="ARBA" id="ARBA00003690"/>
    </source>
</evidence>
<dbReference type="PANTHER" id="PTHR24291:SF189">
    <property type="entry name" value="CYTOCHROME P450 4C3-RELATED"/>
    <property type="match status" value="1"/>
</dbReference>
<dbReference type="GeneID" id="108565579"/>
<evidence type="ECO:0000256" key="13">
    <source>
        <dbReference type="ARBA" id="ARBA00023136"/>
    </source>
</evidence>
<keyword evidence="14" id="KW-1185">Reference proteome</keyword>
<dbReference type="SUPFAM" id="SSF48264">
    <property type="entry name" value="Cytochrome P450"/>
    <property type="match status" value="1"/>
</dbReference>
<keyword evidence="8" id="KW-0256">Endoplasmic reticulum</keyword>
<comment type="subcellular location">
    <subcellularLocation>
        <location evidence="4">Endoplasmic reticulum membrane</location>
        <topology evidence="4">Peripheral membrane protein</topology>
    </subcellularLocation>
    <subcellularLocation>
        <location evidence="3">Microsome membrane</location>
        <topology evidence="3">Peripheral membrane protein</topology>
    </subcellularLocation>
</comment>
<protein>
    <submittedName>
        <fullName evidence="15">Cytochrome P450 4c21-like</fullName>
    </submittedName>
</protein>
<feature type="non-terminal residue" evidence="15">
    <location>
        <position position="1"/>
    </location>
</feature>
<evidence type="ECO:0000256" key="10">
    <source>
        <dbReference type="ARBA" id="ARBA00023002"/>
    </source>
</evidence>
<dbReference type="Pfam" id="PF00067">
    <property type="entry name" value="p450"/>
    <property type="match status" value="1"/>
</dbReference>
<evidence type="ECO:0000256" key="1">
    <source>
        <dbReference type="ARBA" id="ARBA00001971"/>
    </source>
</evidence>
<dbReference type="InterPro" id="IPR036396">
    <property type="entry name" value="Cyt_P450_sf"/>
</dbReference>
<dbReference type="InterPro" id="IPR050196">
    <property type="entry name" value="Cytochrome_P450_Monoox"/>
</dbReference>
<evidence type="ECO:0000313" key="15">
    <source>
        <dbReference type="RefSeq" id="XP_017780606.1"/>
    </source>
</evidence>
<evidence type="ECO:0000256" key="4">
    <source>
        <dbReference type="ARBA" id="ARBA00004406"/>
    </source>
</evidence>